<dbReference type="Gene3D" id="3.40.47.10">
    <property type="match status" value="2"/>
</dbReference>
<dbReference type="RefSeq" id="WP_183304514.1">
    <property type="nucleotide sequence ID" value="NZ_JACIFD010000006.1"/>
</dbReference>
<comment type="caution">
    <text evidence="7">The sequence shown here is derived from an EMBL/GenBank/DDBJ whole genome shotgun (WGS) entry which is preliminary data.</text>
</comment>
<dbReference type="GO" id="GO:0006084">
    <property type="term" value="P:acetyl-CoA metabolic process"/>
    <property type="evidence" value="ECO:0007669"/>
    <property type="project" value="InterPro"/>
</dbReference>
<feature type="binding site" evidence="4">
    <location>
        <position position="242"/>
    </location>
    <ligand>
        <name>(3S)-3-hydroxy-3-methylglutaryl-CoA</name>
        <dbReference type="ChEBI" id="CHEBI:43074"/>
    </ligand>
</feature>
<evidence type="ECO:0000259" key="5">
    <source>
        <dbReference type="Pfam" id="PF01154"/>
    </source>
</evidence>
<dbReference type="SUPFAM" id="SSF53901">
    <property type="entry name" value="Thiolase-like"/>
    <property type="match status" value="2"/>
</dbReference>
<dbReference type="Proteomes" id="UP000571183">
    <property type="component" value="Unassembled WGS sequence"/>
</dbReference>
<feature type="domain" description="Hydroxymethylglutaryl-coenzyme A synthase C-terminal" evidence="6">
    <location>
        <begin position="257"/>
        <end position="314"/>
    </location>
</feature>
<keyword evidence="2 7" id="KW-0808">Transferase</keyword>
<dbReference type="EC" id="2.3.3.10" evidence="7"/>
<protein>
    <submittedName>
        <fullName evidence="7">Hydroxymethylglutaryl-CoA synthase</fullName>
        <ecNumber evidence="7">2.3.3.10</ecNumber>
    </submittedName>
</protein>
<accession>A0A840DI31</accession>
<evidence type="ECO:0000256" key="1">
    <source>
        <dbReference type="ARBA" id="ARBA00007061"/>
    </source>
</evidence>
<evidence type="ECO:0000313" key="7">
    <source>
        <dbReference type="EMBL" id="MBB4071435.1"/>
    </source>
</evidence>
<dbReference type="GO" id="GO:0004421">
    <property type="term" value="F:hydroxymethylglutaryl-CoA synthase activity"/>
    <property type="evidence" value="ECO:0007669"/>
    <property type="project" value="UniProtKB-EC"/>
</dbReference>
<dbReference type="InterPro" id="IPR016039">
    <property type="entry name" value="Thiolase-like"/>
</dbReference>
<organism evidence="7 8">
    <name type="scientific">Canibacter oris</name>
    <dbReference type="NCBI Taxonomy" id="1365628"/>
    <lineage>
        <taxon>Bacteria</taxon>
        <taxon>Bacillati</taxon>
        <taxon>Actinomycetota</taxon>
        <taxon>Actinomycetes</taxon>
        <taxon>Micrococcales</taxon>
        <taxon>Microbacteriaceae</taxon>
        <taxon>Canibacter</taxon>
    </lineage>
</organism>
<dbReference type="PANTHER" id="PTHR43323:SF2">
    <property type="entry name" value="HYDROXYMETHYLGLUTARYL-COA SYNTHASE"/>
    <property type="match status" value="1"/>
</dbReference>
<dbReference type="AlphaFoldDB" id="A0A840DI31"/>
<feature type="binding site" evidence="4">
    <location>
        <position position="29"/>
    </location>
    <ligand>
        <name>(3S)-3-hydroxy-3-methylglutaryl-CoA</name>
        <dbReference type="ChEBI" id="CHEBI:43074"/>
    </ligand>
</feature>
<evidence type="ECO:0000256" key="3">
    <source>
        <dbReference type="PIRSR" id="PIRSR611554-1"/>
    </source>
</evidence>
<evidence type="ECO:0000313" key="8">
    <source>
        <dbReference type="Proteomes" id="UP000571183"/>
    </source>
</evidence>
<feature type="binding site" evidence="4">
    <location>
        <position position="272"/>
    </location>
    <ligand>
        <name>(3S)-3-hydroxy-3-methylglutaryl-CoA</name>
        <dbReference type="ChEBI" id="CHEBI:43074"/>
    </ligand>
</feature>
<dbReference type="Pfam" id="PF01154">
    <property type="entry name" value="HMG_CoA_synt_N"/>
    <property type="match status" value="1"/>
</dbReference>
<evidence type="ECO:0000259" key="6">
    <source>
        <dbReference type="Pfam" id="PF08540"/>
    </source>
</evidence>
<evidence type="ECO:0000256" key="4">
    <source>
        <dbReference type="PIRSR" id="PIRSR611554-2"/>
    </source>
</evidence>
<dbReference type="EMBL" id="JACIFD010000006">
    <property type="protein sequence ID" value="MBB4071435.1"/>
    <property type="molecule type" value="Genomic_DNA"/>
</dbReference>
<feature type="active site" description="Proton donor/acceptor" evidence="3">
    <location>
        <position position="233"/>
    </location>
</feature>
<proteinExistence type="inferred from homology"/>
<feature type="active site" description="Proton donor/acceptor" evidence="3">
    <location>
        <position position="79"/>
    </location>
</feature>
<gene>
    <name evidence="7" type="ORF">F5897_000739</name>
</gene>
<name>A0A840DI31_9MICO</name>
<feature type="binding site" evidence="4">
    <location>
        <position position="143"/>
    </location>
    <ligand>
        <name>(3S)-3-hydroxy-3-methylglutaryl-CoA</name>
        <dbReference type="ChEBI" id="CHEBI:43074"/>
    </ligand>
</feature>
<evidence type="ECO:0000256" key="2">
    <source>
        <dbReference type="ARBA" id="ARBA00022679"/>
    </source>
</evidence>
<dbReference type="PANTHER" id="PTHR43323">
    <property type="entry name" value="3-HYDROXY-3-METHYLGLUTARYL COENZYME A SYNTHASE"/>
    <property type="match status" value="1"/>
</dbReference>
<dbReference type="InterPro" id="IPR013528">
    <property type="entry name" value="HMG_CoA_synth_N"/>
</dbReference>
<dbReference type="Pfam" id="PF08540">
    <property type="entry name" value="HMG_CoA_synt_C"/>
    <property type="match status" value="2"/>
</dbReference>
<keyword evidence="8" id="KW-1185">Reference proteome</keyword>
<dbReference type="InterPro" id="IPR011554">
    <property type="entry name" value="HMG_CoA_synthase_prok"/>
</dbReference>
<dbReference type="NCBIfam" id="TIGR01835">
    <property type="entry name" value="HMG-CoA-S_prok"/>
    <property type="match status" value="1"/>
</dbReference>
<feature type="domain" description="Hydroxymethylglutaryl-coenzyme A synthase C-terminal" evidence="6">
    <location>
        <begin position="175"/>
        <end position="248"/>
    </location>
</feature>
<dbReference type="CDD" id="cd00827">
    <property type="entry name" value="init_cond_enzymes"/>
    <property type="match status" value="1"/>
</dbReference>
<keyword evidence="7" id="KW-0012">Acyltransferase</keyword>
<dbReference type="InterPro" id="IPR013746">
    <property type="entry name" value="HMG_CoA_synt_C_dom"/>
</dbReference>
<feature type="active site" description="Acyl-thioester intermediate" evidence="3">
    <location>
        <position position="111"/>
    </location>
</feature>
<sequence length="396" mass="43358">MKLGIIDMEMATTHFQVKLDTLAAALNVDPNKYRYGLRQEAFSMPALDEDPVTLAATAANRLLQRTGREGIRTMIVATETGIDQSKALGLFVQTLLELSSNMRIIETKQACYSATASLQMALGIVARKPEERVLVIASDVARYAVDTPGEPTQGAGAVAMLVGADPQLLEIEPASGVWSAHIDDFWRPNDSSTPMVDGARSLDAYLGAFTGAWEDYLAQGGSPIEEIDYFVHHQPFTKMAIKGHRRLVEHTGAAIDEQRVEPSLSYTPQLGNTYTASLYMGLLSLLHSDLDLTGKRIGLYSYGSGAAGEFFTMVPQPGYQKLLHPEIIAAAIADREELSFAEYRRLHAAHERGSKQDYTNPRVTGAPYRFAGVRDGARYYQHNEPQAATGAFSVLR</sequence>
<comment type="similarity">
    <text evidence="1">Belongs to the thiolase-like superfamily. HMG-CoA synthase family.</text>
</comment>
<feature type="domain" description="Hydroxymethylglutaryl-coenzyme A synthase N-terminal" evidence="5">
    <location>
        <begin position="3"/>
        <end position="165"/>
    </location>
</feature>
<reference evidence="7" key="1">
    <citation type="submission" date="2020-08" db="EMBL/GenBank/DDBJ databases">
        <title>Sequencing the genomes of 1000 actinobacteria strains.</title>
        <authorList>
            <person name="Klenk H.-P."/>
        </authorList>
    </citation>
    <scope>NUCLEOTIDE SEQUENCE [LARGE SCALE GENOMIC DNA]</scope>
    <source>
        <strain evidence="7">DSM 27064</strain>
    </source>
</reference>